<keyword evidence="2" id="KW-1185">Reference proteome</keyword>
<protein>
    <submittedName>
        <fullName evidence="1">Uncharacterized protein</fullName>
    </submittedName>
</protein>
<accession>A0AAE0VUE2</accession>
<reference evidence="1" key="3">
    <citation type="submission" date="2023-05" db="EMBL/GenBank/DDBJ databases">
        <authorList>
            <person name="Smith C.H."/>
        </authorList>
    </citation>
    <scope>NUCLEOTIDE SEQUENCE</scope>
    <source>
        <strain evidence="1">CHS0354</strain>
        <tissue evidence="1">Mantle</tissue>
    </source>
</reference>
<dbReference type="EMBL" id="JAEAOA010002349">
    <property type="protein sequence ID" value="KAK3589532.1"/>
    <property type="molecule type" value="Genomic_DNA"/>
</dbReference>
<organism evidence="1 2">
    <name type="scientific">Potamilus streckersoni</name>
    <dbReference type="NCBI Taxonomy" id="2493646"/>
    <lineage>
        <taxon>Eukaryota</taxon>
        <taxon>Metazoa</taxon>
        <taxon>Spiralia</taxon>
        <taxon>Lophotrochozoa</taxon>
        <taxon>Mollusca</taxon>
        <taxon>Bivalvia</taxon>
        <taxon>Autobranchia</taxon>
        <taxon>Heteroconchia</taxon>
        <taxon>Palaeoheterodonta</taxon>
        <taxon>Unionida</taxon>
        <taxon>Unionoidea</taxon>
        <taxon>Unionidae</taxon>
        <taxon>Ambleminae</taxon>
        <taxon>Lampsilini</taxon>
        <taxon>Potamilus</taxon>
    </lineage>
</organism>
<name>A0AAE0VUE2_9BIVA</name>
<gene>
    <name evidence="1" type="ORF">CHS0354_041656</name>
</gene>
<sequence>MYDFLDDDRYAVHAEFVELKGRVVKRWETRVQITTSAHNCDVIYVAARLENSATSFTLCFVCFTTTHRYR</sequence>
<evidence type="ECO:0000313" key="2">
    <source>
        <dbReference type="Proteomes" id="UP001195483"/>
    </source>
</evidence>
<evidence type="ECO:0000313" key="1">
    <source>
        <dbReference type="EMBL" id="KAK3589532.1"/>
    </source>
</evidence>
<dbReference type="Proteomes" id="UP001195483">
    <property type="component" value="Unassembled WGS sequence"/>
</dbReference>
<reference evidence="1" key="2">
    <citation type="journal article" date="2021" name="Genome Biol. Evol.">
        <title>Developing a high-quality reference genome for a parasitic bivalve with doubly uniparental inheritance (Bivalvia: Unionida).</title>
        <authorList>
            <person name="Smith C.H."/>
        </authorList>
    </citation>
    <scope>NUCLEOTIDE SEQUENCE</scope>
    <source>
        <strain evidence="1">CHS0354</strain>
        <tissue evidence="1">Mantle</tissue>
    </source>
</reference>
<reference evidence="1" key="1">
    <citation type="journal article" date="2021" name="Genome Biol. Evol.">
        <title>A High-Quality Reference Genome for a Parasitic Bivalve with Doubly Uniparental Inheritance (Bivalvia: Unionida).</title>
        <authorList>
            <person name="Smith C.H."/>
        </authorList>
    </citation>
    <scope>NUCLEOTIDE SEQUENCE</scope>
    <source>
        <strain evidence="1">CHS0354</strain>
    </source>
</reference>
<dbReference type="AlphaFoldDB" id="A0AAE0VUE2"/>
<comment type="caution">
    <text evidence="1">The sequence shown here is derived from an EMBL/GenBank/DDBJ whole genome shotgun (WGS) entry which is preliminary data.</text>
</comment>
<proteinExistence type="predicted"/>